<gene>
    <name evidence="10" type="primary">LOC112278376</name>
    <name evidence="9" type="ORF">PHYPA_030707</name>
</gene>
<dbReference type="InterPro" id="IPR002579">
    <property type="entry name" value="Met_Sox_Rdtase_MsrB_dom"/>
</dbReference>
<dbReference type="InterPro" id="IPR028427">
    <property type="entry name" value="Met_Sox_Rdtase_MsrB"/>
</dbReference>
<feature type="signal peptide" evidence="7">
    <location>
        <begin position="1"/>
        <end position="20"/>
    </location>
</feature>
<dbReference type="NCBIfam" id="TIGR00357">
    <property type="entry name" value="peptide-methionine (R)-S-oxide reductase MsrB"/>
    <property type="match status" value="1"/>
</dbReference>
<dbReference type="EMBL" id="ABEU02000027">
    <property type="protein sequence ID" value="PNR26133.1"/>
    <property type="molecule type" value="Genomic_DNA"/>
</dbReference>
<dbReference type="Proteomes" id="UP000006727">
    <property type="component" value="Chromosome 27"/>
</dbReference>
<dbReference type="Gramene" id="Pp3c27_120V3.1">
    <property type="protein sequence ID" value="Pp3c27_120V3.1"/>
    <property type="gene ID" value="Pp3c27_120"/>
</dbReference>
<comment type="catalytic activity">
    <reaction evidence="6 7">
        <text>L-methionyl-[protein] + [thioredoxin]-disulfide + H2O = L-methionyl-(R)-S-oxide-[protein] + [thioredoxin]-dithiol</text>
        <dbReference type="Rhea" id="RHEA:24164"/>
        <dbReference type="Rhea" id="RHEA-COMP:10698"/>
        <dbReference type="Rhea" id="RHEA-COMP:10700"/>
        <dbReference type="Rhea" id="RHEA-COMP:12313"/>
        <dbReference type="Rhea" id="RHEA-COMP:12314"/>
        <dbReference type="ChEBI" id="CHEBI:15377"/>
        <dbReference type="ChEBI" id="CHEBI:16044"/>
        <dbReference type="ChEBI" id="CHEBI:29950"/>
        <dbReference type="ChEBI" id="CHEBI:45764"/>
        <dbReference type="ChEBI" id="CHEBI:50058"/>
        <dbReference type="EC" id="1.8.4.12"/>
    </reaction>
</comment>
<dbReference type="PaxDb" id="3218-PP1S280_13V6.1"/>
<reference evidence="9 11" key="2">
    <citation type="journal article" date="2018" name="Plant J.">
        <title>The Physcomitrella patens chromosome-scale assembly reveals moss genome structure and evolution.</title>
        <authorList>
            <person name="Lang D."/>
            <person name="Ullrich K.K."/>
            <person name="Murat F."/>
            <person name="Fuchs J."/>
            <person name="Jenkins J."/>
            <person name="Haas F.B."/>
            <person name="Piednoel M."/>
            <person name="Gundlach H."/>
            <person name="Van Bel M."/>
            <person name="Meyberg R."/>
            <person name="Vives C."/>
            <person name="Morata J."/>
            <person name="Symeonidi A."/>
            <person name="Hiss M."/>
            <person name="Muchero W."/>
            <person name="Kamisugi Y."/>
            <person name="Saleh O."/>
            <person name="Blanc G."/>
            <person name="Decker E.L."/>
            <person name="van Gessel N."/>
            <person name="Grimwood J."/>
            <person name="Hayes R.D."/>
            <person name="Graham S.W."/>
            <person name="Gunter L.E."/>
            <person name="McDaniel S.F."/>
            <person name="Hoernstein S.N.W."/>
            <person name="Larsson A."/>
            <person name="Li F.W."/>
            <person name="Perroud P.F."/>
            <person name="Phillips J."/>
            <person name="Ranjan P."/>
            <person name="Rokshar D.S."/>
            <person name="Rothfels C.J."/>
            <person name="Schneider L."/>
            <person name="Shu S."/>
            <person name="Stevenson D.W."/>
            <person name="Thummler F."/>
            <person name="Tillich M."/>
            <person name="Villarreal Aguilar J.C."/>
            <person name="Widiez T."/>
            <person name="Wong G.K."/>
            <person name="Wymore A."/>
            <person name="Zhang Y."/>
            <person name="Zimmer A.D."/>
            <person name="Quatrano R.S."/>
            <person name="Mayer K.F.X."/>
            <person name="Goodstein D."/>
            <person name="Casacuberta J.M."/>
            <person name="Vandepoele K."/>
            <person name="Reski R."/>
            <person name="Cuming A.C."/>
            <person name="Tuskan G.A."/>
            <person name="Maumus F."/>
            <person name="Salse J."/>
            <person name="Schmutz J."/>
            <person name="Rensing S.A."/>
        </authorList>
    </citation>
    <scope>NUCLEOTIDE SEQUENCE [LARGE SCALE GENOMIC DNA]</scope>
    <source>
        <strain evidence="10 11">cv. Gransden 2004</strain>
    </source>
</reference>
<dbReference type="PANTHER" id="PTHR46081:SF8">
    <property type="entry name" value="PEPTIDE METHIONINE SULFOXIDE REDUCTASE 2"/>
    <property type="match status" value="1"/>
</dbReference>
<protein>
    <recommendedName>
        <fullName evidence="2 7">Peptide-methionine (R)-S-oxide reductase</fullName>
        <ecNumber evidence="2 7">1.8.4.12</ecNumber>
    </recommendedName>
</protein>
<keyword evidence="5 7" id="KW-0560">Oxidoreductase</keyword>
<evidence type="ECO:0000256" key="6">
    <source>
        <dbReference type="ARBA" id="ARBA00048488"/>
    </source>
</evidence>
<reference evidence="9 11" key="1">
    <citation type="journal article" date="2008" name="Science">
        <title>The Physcomitrella genome reveals evolutionary insights into the conquest of land by plants.</title>
        <authorList>
            <person name="Rensing S."/>
            <person name="Lang D."/>
            <person name="Zimmer A."/>
            <person name="Terry A."/>
            <person name="Salamov A."/>
            <person name="Shapiro H."/>
            <person name="Nishiyama T."/>
            <person name="Perroud P.-F."/>
            <person name="Lindquist E."/>
            <person name="Kamisugi Y."/>
            <person name="Tanahashi T."/>
            <person name="Sakakibara K."/>
            <person name="Fujita T."/>
            <person name="Oishi K."/>
            <person name="Shin-I T."/>
            <person name="Kuroki Y."/>
            <person name="Toyoda A."/>
            <person name="Suzuki Y."/>
            <person name="Hashimoto A."/>
            <person name="Yamaguchi K."/>
            <person name="Sugano A."/>
            <person name="Kohara Y."/>
            <person name="Fujiyama A."/>
            <person name="Anterola A."/>
            <person name="Aoki S."/>
            <person name="Ashton N."/>
            <person name="Barbazuk W.B."/>
            <person name="Barker E."/>
            <person name="Bennetzen J."/>
            <person name="Bezanilla M."/>
            <person name="Blankenship R."/>
            <person name="Cho S.H."/>
            <person name="Dutcher S."/>
            <person name="Estelle M."/>
            <person name="Fawcett J.A."/>
            <person name="Gundlach H."/>
            <person name="Hanada K."/>
            <person name="Heyl A."/>
            <person name="Hicks K.A."/>
            <person name="Hugh J."/>
            <person name="Lohr M."/>
            <person name="Mayer K."/>
            <person name="Melkozernov A."/>
            <person name="Murata T."/>
            <person name="Nelson D."/>
            <person name="Pils B."/>
            <person name="Prigge M."/>
            <person name="Reiss B."/>
            <person name="Renner T."/>
            <person name="Rombauts S."/>
            <person name="Rushton P."/>
            <person name="Sanderfoot A."/>
            <person name="Schween G."/>
            <person name="Shiu S.-H."/>
            <person name="Stueber K."/>
            <person name="Theodoulou F.L."/>
            <person name="Tu H."/>
            <person name="Van de Peer Y."/>
            <person name="Verrier P.J."/>
            <person name="Waters E."/>
            <person name="Wood A."/>
            <person name="Yang L."/>
            <person name="Cove D."/>
            <person name="Cuming A."/>
            <person name="Hasebe M."/>
            <person name="Lucas S."/>
            <person name="Mishler D.B."/>
            <person name="Reski R."/>
            <person name="Grigoriev I."/>
            <person name="Quatrano R.S."/>
            <person name="Boore J.L."/>
        </authorList>
    </citation>
    <scope>NUCLEOTIDE SEQUENCE [LARGE SCALE GENOMIC DNA]</scope>
    <source>
        <strain evidence="10 11">cv. Gransden 2004</strain>
    </source>
</reference>
<evidence type="ECO:0000256" key="7">
    <source>
        <dbReference type="RuleBase" id="RU365044"/>
    </source>
</evidence>
<accession>A0A2K1IA25</accession>
<evidence type="ECO:0000256" key="2">
    <source>
        <dbReference type="ARBA" id="ARBA00012499"/>
    </source>
</evidence>
<feature type="chain" id="PRO_5044515061" description="Peptide-methionine (R)-S-oxide reductase" evidence="7">
    <location>
        <begin position="21"/>
        <end position="204"/>
    </location>
</feature>
<evidence type="ECO:0000313" key="10">
    <source>
        <dbReference type="EnsemblPlants" id="Pp3c27_120V3.1"/>
    </source>
</evidence>
<keyword evidence="7" id="KW-0732">Signal</keyword>
<evidence type="ECO:0000256" key="3">
    <source>
        <dbReference type="ARBA" id="ARBA00022723"/>
    </source>
</evidence>
<evidence type="ECO:0000313" key="9">
    <source>
        <dbReference type="EMBL" id="PNR26133.1"/>
    </source>
</evidence>
<comment type="similarity">
    <text evidence="1 7">Belongs to the MsrB Met sulfoxide reductase family.</text>
</comment>
<dbReference type="FunFam" id="2.170.150.20:FF:000009">
    <property type="entry name" value="Peptide-methionine (R)-S-oxide reductase"/>
    <property type="match status" value="1"/>
</dbReference>
<dbReference type="AlphaFoldDB" id="A0A2K1IA25"/>
<dbReference type="STRING" id="3218.A0A2K1IA25"/>
<dbReference type="PANTHER" id="PTHR46081">
    <property type="entry name" value="PEPTIDE METHIONINE SULFOXIDE REDUCTASE 2"/>
    <property type="match status" value="1"/>
</dbReference>
<keyword evidence="4 7" id="KW-0862">Zinc</keyword>
<dbReference type="SUPFAM" id="SSF51316">
    <property type="entry name" value="Mss4-like"/>
    <property type="match status" value="1"/>
</dbReference>
<dbReference type="GO" id="GO:0033743">
    <property type="term" value="F:peptide-methionine (R)-S-oxide reductase activity"/>
    <property type="evidence" value="ECO:0000318"/>
    <property type="project" value="GO_Central"/>
</dbReference>
<dbReference type="EnsemblPlants" id="Pp3c27_120V3.2">
    <property type="protein sequence ID" value="Pp3c27_120V3.2"/>
    <property type="gene ID" value="Pp3c27_120"/>
</dbReference>
<evidence type="ECO:0000256" key="1">
    <source>
        <dbReference type="ARBA" id="ARBA00007174"/>
    </source>
</evidence>
<dbReference type="GO" id="GO:0034599">
    <property type="term" value="P:cellular response to oxidative stress"/>
    <property type="evidence" value="ECO:0000318"/>
    <property type="project" value="GO_Central"/>
</dbReference>
<dbReference type="OMA" id="FVPANSW"/>
<keyword evidence="3 7" id="KW-0479">Metal-binding</keyword>
<dbReference type="EC" id="1.8.4.12" evidence="2 7"/>
<organism evidence="9">
    <name type="scientific">Physcomitrium patens</name>
    <name type="common">Spreading-leaved earth moss</name>
    <name type="synonym">Physcomitrella patens</name>
    <dbReference type="NCBI Taxonomy" id="3218"/>
    <lineage>
        <taxon>Eukaryota</taxon>
        <taxon>Viridiplantae</taxon>
        <taxon>Streptophyta</taxon>
        <taxon>Embryophyta</taxon>
        <taxon>Bryophyta</taxon>
        <taxon>Bryophytina</taxon>
        <taxon>Bryopsida</taxon>
        <taxon>Funariidae</taxon>
        <taxon>Funariales</taxon>
        <taxon>Funariaceae</taxon>
        <taxon>Physcomitrium</taxon>
    </lineage>
</organism>
<comment type="cofactor">
    <cofactor evidence="7">
        <name>Zn(2+)</name>
        <dbReference type="ChEBI" id="CHEBI:29105"/>
    </cofactor>
    <text evidence="7">Binds 1 zinc ion per subunit.</text>
</comment>
<dbReference type="InterPro" id="IPR011057">
    <property type="entry name" value="Mss4-like_sf"/>
</dbReference>
<dbReference type="GO" id="GO:0046872">
    <property type="term" value="F:metal ion binding"/>
    <property type="evidence" value="ECO:0007669"/>
    <property type="project" value="UniProtKB-KW"/>
</dbReference>
<evidence type="ECO:0000256" key="4">
    <source>
        <dbReference type="ARBA" id="ARBA00022833"/>
    </source>
</evidence>
<feature type="domain" description="MsrB" evidence="8">
    <location>
        <begin position="80"/>
        <end position="201"/>
    </location>
</feature>
<dbReference type="Gene3D" id="2.170.150.20">
    <property type="entry name" value="Peptide methionine sulfoxide reductase"/>
    <property type="match status" value="1"/>
</dbReference>
<dbReference type="Gramene" id="Pp3c27_120V3.2">
    <property type="protein sequence ID" value="Pp3c27_120V3.2"/>
    <property type="gene ID" value="Pp3c27_120"/>
</dbReference>
<evidence type="ECO:0000313" key="11">
    <source>
        <dbReference type="Proteomes" id="UP000006727"/>
    </source>
</evidence>
<proteinExistence type="inferred from homology"/>
<name>A0A2K1IA25_PHYPA</name>
<dbReference type="OrthoDB" id="44061at2759"/>
<comment type="function">
    <text evidence="7">Catalyzes the reduction of methionine sulfoxide (MetSO) to methionine in proteins. Plays a protective role against oxidative stress by restoring activity to proteins that have been inactivated by methionine oxidation. MSRB family specifically reduces the MetSO R-enantiomer.</text>
</comment>
<dbReference type="GO" id="GO:0005737">
    <property type="term" value="C:cytoplasm"/>
    <property type="evidence" value="ECO:0000318"/>
    <property type="project" value="GO_Central"/>
</dbReference>
<evidence type="ECO:0000256" key="5">
    <source>
        <dbReference type="ARBA" id="ARBA00023002"/>
    </source>
</evidence>
<dbReference type="Pfam" id="PF01641">
    <property type="entry name" value="SelR"/>
    <property type="match status" value="1"/>
</dbReference>
<evidence type="ECO:0000259" key="8">
    <source>
        <dbReference type="PROSITE" id="PS51790"/>
    </source>
</evidence>
<dbReference type="EnsemblPlants" id="Pp3c27_120V3.1">
    <property type="protein sequence ID" value="Pp3c27_120V3.1"/>
    <property type="gene ID" value="Pp3c27_120"/>
</dbReference>
<dbReference type="RefSeq" id="XP_024367507.1">
    <property type="nucleotide sequence ID" value="XM_024511739.2"/>
</dbReference>
<sequence length="204" mass="21798">MCRPLTISLAMASMLSTVVTNTTIAKPASAARSFKAASNAASLRPSVFKLTHNPTLRFEARRGVAMASAGGAETQVQKSEEEWRAILSPEQFRILRQKGTEYPGTGEYNKNKAEGVYNCAGCGTPLYKSTTKFDSGCGWPAFFEGLPGAINETTDADGRRVEITCAACGGHLGHVFRGEGFPTPTDARHCVNSVSLKFTPANKS</sequence>
<dbReference type="PROSITE" id="PS51790">
    <property type="entry name" value="MSRB"/>
    <property type="match status" value="1"/>
</dbReference>
<reference evidence="10" key="3">
    <citation type="submission" date="2020-12" db="UniProtKB">
        <authorList>
            <consortium name="EnsemblPlants"/>
        </authorList>
    </citation>
    <scope>IDENTIFICATION</scope>
</reference>
<dbReference type="GO" id="GO:0030091">
    <property type="term" value="P:protein repair"/>
    <property type="evidence" value="ECO:0007669"/>
    <property type="project" value="InterPro"/>
</dbReference>
<keyword evidence="11" id="KW-1185">Reference proteome</keyword>
<dbReference type="GeneID" id="112278376"/>